<accession>A0A0F5JIU4</accession>
<protein>
    <submittedName>
        <fullName evidence="1">Uncharacterized protein</fullName>
    </submittedName>
</protein>
<dbReference type="HOGENOM" id="CLU_3331116_0_0_10"/>
<dbReference type="AlphaFoldDB" id="A0A0F5JIU4"/>
<evidence type="ECO:0000313" key="1">
    <source>
        <dbReference type="EMBL" id="KKB57624.1"/>
    </source>
</evidence>
<evidence type="ECO:0000313" key="2">
    <source>
        <dbReference type="Proteomes" id="UP000033047"/>
    </source>
</evidence>
<dbReference type="PATRIC" id="fig|927665.4.peg.1095"/>
<dbReference type="Proteomes" id="UP000033047">
    <property type="component" value="Unassembled WGS sequence"/>
</dbReference>
<dbReference type="EMBL" id="AQHV01000008">
    <property type="protein sequence ID" value="KKB57624.1"/>
    <property type="molecule type" value="Genomic_DNA"/>
</dbReference>
<gene>
    <name evidence="1" type="ORF">HMPREF1535_01070</name>
</gene>
<name>A0A0F5JIU4_9BACT</name>
<reference evidence="1 2" key="1">
    <citation type="submission" date="2013-04" db="EMBL/GenBank/DDBJ databases">
        <title>The Genome Sequence of Parabacteroides goldsteinii DSM 19448.</title>
        <authorList>
            <consortium name="The Broad Institute Genomics Platform"/>
            <person name="Earl A."/>
            <person name="Ward D."/>
            <person name="Feldgarden M."/>
            <person name="Gevers D."/>
            <person name="Martens E."/>
            <person name="Sakamoto M."/>
            <person name="Benno Y."/>
            <person name="Song Y."/>
            <person name="Liu C."/>
            <person name="Lee J."/>
            <person name="Bolanos M."/>
            <person name="Vaisanen M.L."/>
            <person name="Finegold S.M."/>
            <person name="Walker B."/>
            <person name="Young S."/>
            <person name="Zeng Q."/>
            <person name="Gargeya S."/>
            <person name="Fitzgerald M."/>
            <person name="Haas B."/>
            <person name="Abouelleil A."/>
            <person name="Allen A.W."/>
            <person name="Alvarado L."/>
            <person name="Arachchi H.M."/>
            <person name="Berlin A.M."/>
            <person name="Chapman S.B."/>
            <person name="Gainer-Dewar J."/>
            <person name="Goldberg J."/>
            <person name="Griggs A."/>
            <person name="Gujja S."/>
            <person name="Hansen M."/>
            <person name="Howarth C."/>
            <person name="Imamovic A."/>
            <person name="Ireland A."/>
            <person name="Larimer J."/>
            <person name="McCowan C."/>
            <person name="Murphy C."/>
            <person name="Pearson M."/>
            <person name="Poon T.W."/>
            <person name="Priest M."/>
            <person name="Roberts A."/>
            <person name="Saif S."/>
            <person name="Shea T."/>
            <person name="Sisk P."/>
            <person name="Sykes S."/>
            <person name="Wortman J."/>
            <person name="Nusbaum C."/>
            <person name="Birren B."/>
        </authorList>
    </citation>
    <scope>NUCLEOTIDE SEQUENCE [LARGE SCALE GENOMIC DNA]</scope>
    <source>
        <strain evidence="1 2">DSM 19448</strain>
    </source>
</reference>
<comment type="caution">
    <text evidence="1">The sequence shown here is derived from an EMBL/GenBank/DDBJ whole genome shotgun (WGS) entry which is preliminary data.</text>
</comment>
<sequence length="38" mass="4441">MCVTITKGGKAITENRMYEKKRRTRGTIRMCALMHIKN</sequence>
<organism evidence="1 2">
    <name type="scientific">Parabacteroides goldsteinii DSM 19448 = WAL 12034</name>
    <dbReference type="NCBI Taxonomy" id="927665"/>
    <lineage>
        <taxon>Bacteria</taxon>
        <taxon>Pseudomonadati</taxon>
        <taxon>Bacteroidota</taxon>
        <taxon>Bacteroidia</taxon>
        <taxon>Bacteroidales</taxon>
        <taxon>Tannerellaceae</taxon>
        <taxon>Parabacteroides</taxon>
    </lineage>
</organism>
<proteinExistence type="predicted"/>